<comment type="caution">
    <text evidence="2">The sequence shown here is derived from an EMBL/GenBank/DDBJ whole genome shotgun (WGS) entry which is preliminary data.</text>
</comment>
<name>A0ABT5K499_9BURK</name>
<evidence type="ECO:0000259" key="1">
    <source>
        <dbReference type="Pfam" id="PF09339"/>
    </source>
</evidence>
<proteinExistence type="predicted"/>
<dbReference type="InterPro" id="IPR036390">
    <property type="entry name" value="WH_DNA-bd_sf"/>
</dbReference>
<dbReference type="InterPro" id="IPR005471">
    <property type="entry name" value="Tscrpt_reg_IclR_N"/>
</dbReference>
<dbReference type="RefSeq" id="WP_273671272.1">
    <property type="nucleotide sequence ID" value="NZ_JAQQXR010000005.1"/>
</dbReference>
<evidence type="ECO:0000313" key="3">
    <source>
        <dbReference type="Proteomes" id="UP001221208"/>
    </source>
</evidence>
<dbReference type="Pfam" id="PF09339">
    <property type="entry name" value="HTH_IclR"/>
    <property type="match status" value="1"/>
</dbReference>
<gene>
    <name evidence="2" type="ORF">OIK44_13425</name>
</gene>
<evidence type="ECO:0000313" key="2">
    <source>
        <dbReference type="EMBL" id="MDC8758577.1"/>
    </source>
</evidence>
<feature type="domain" description="HTH iclR-type" evidence="1">
    <location>
        <begin position="20"/>
        <end position="56"/>
    </location>
</feature>
<dbReference type="Proteomes" id="UP001221208">
    <property type="component" value="Unassembled WGS sequence"/>
</dbReference>
<dbReference type="EMBL" id="JAQQXR010000005">
    <property type="protein sequence ID" value="MDC8758577.1"/>
    <property type="molecule type" value="Genomic_DNA"/>
</dbReference>
<accession>A0ABT5K499</accession>
<protein>
    <recommendedName>
        <fullName evidence="1">HTH iclR-type domain-containing protein</fullName>
    </recommendedName>
</protein>
<organism evidence="2 3">
    <name type="scientific">Janthinobacterium fluminis</name>
    <dbReference type="NCBI Taxonomy" id="2987524"/>
    <lineage>
        <taxon>Bacteria</taxon>
        <taxon>Pseudomonadati</taxon>
        <taxon>Pseudomonadota</taxon>
        <taxon>Betaproteobacteria</taxon>
        <taxon>Burkholderiales</taxon>
        <taxon>Oxalobacteraceae</taxon>
        <taxon>Janthinobacterium</taxon>
    </lineage>
</organism>
<dbReference type="SUPFAM" id="SSF46785">
    <property type="entry name" value="Winged helix' DNA-binding domain"/>
    <property type="match status" value="1"/>
</dbReference>
<sequence>MDRYGRSRRSRDLIVGIARFIEERGEASAAEVLAHTGTSAGTVSRYLRHMCEVGMLHLAARHCTLAGSQRAAVYACGPAEEAGDCLGAQRGVTLRAQWPQGRAVRDPLVAALFGPAGAALSKAA</sequence>
<reference evidence="2 3" key="1">
    <citation type="submission" date="2022-10" db="EMBL/GenBank/DDBJ databases">
        <title>Janthinobacterium sp. hw3 Genome sequencing.</title>
        <authorList>
            <person name="Park S."/>
        </authorList>
    </citation>
    <scope>NUCLEOTIDE SEQUENCE [LARGE SCALE GENOMIC DNA]</scope>
    <source>
        <strain evidence="3">hw3</strain>
    </source>
</reference>
<keyword evidence="3" id="KW-1185">Reference proteome</keyword>